<dbReference type="EMBL" id="CAUJNA010001944">
    <property type="protein sequence ID" value="CAJ1389804.1"/>
    <property type="molecule type" value="Genomic_DNA"/>
</dbReference>
<proteinExistence type="predicted"/>
<reference evidence="1" key="1">
    <citation type="submission" date="2023-08" db="EMBL/GenBank/DDBJ databases">
        <authorList>
            <person name="Chen Y."/>
            <person name="Shah S."/>
            <person name="Dougan E. K."/>
            <person name="Thang M."/>
            <person name="Chan C."/>
        </authorList>
    </citation>
    <scope>NUCLEOTIDE SEQUENCE</scope>
</reference>
<evidence type="ECO:0000313" key="2">
    <source>
        <dbReference type="Proteomes" id="UP001178507"/>
    </source>
</evidence>
<sequence length="429" mass="47368">MLPDSAFEPWWGALGPENRIYATAAAYWLLNCTTTIVVDQGTVLRRLHSKDDGKPLEKEVAKSHTRNAFSLLHYAQLGVYRKQSTCHRLRKRRAPAEAQHALAFCNLLHFFRHKHAGDVEQYRAQCLQLTDSVRKQFKADADAPEPALPDLSHMEAVLQSLQQYSDEAAPFELLGKILNFKVRGGSSGQHSGLLYPATLDVLPALVLAQQHAAGSCRGRFAAEMLRAAYPAVRLTAADCNFIAGKLVRHAPHLLGTGLVLPTDVPAEEFAPDVSQCVRCNSLLAVLHMRVVPCFTSASQCKLVQLKYLRCVGCRAAYHGPWVEPVRPKNHGGGKFLSALPPAVFNTTPNLLFTASMLDSVTDILLHCGGSFHGIAELLPLPAGLKRRSVERLLRDTWLQHSVCRSLGQAGLHVDWSVQQNRMEAWCRGL</sequence>
<comment type="caution">
    <text evidence="1">The sequence shown here is derived from an EMBL/GenBank/DDBJ whole genome shotgun (WGS) entry which is preliminary data.</text>
</comment>
<evidence type="ECO:0000313" key="1">
    <source>
        <dbReference type="EMBL" id="CAJ1389804.1"/>
    </source>
</evidence>
<name>A0AA36IN92_9DINO</name>
<accession>A0AA36IN92</accession>
<dbReference type="AlphaFoldDB" id="A0AA36IN92"/>
<dbReference type="Proteomes" id="UP001178507">
    <property type="component" value="Unassembled WGS sequence"/>
</dbReference>
<keyword evidence="2" id="KW-1185">Reference proteome</keyword>
<protein>
    <submittedName>
        <fullName evidence="1">Uncharacterized protein</fullName>
    </submittedName>
</protein>
<organism evidence="1 2">
    <name type="scientific">Effrenium voratum</name>
    <dbReference type="NCBI Taxonomy" id="2562239"/>
    <lineage>
        <taxon>Eukaryota</taxon>
        <taxon>Sar</taxon>
        <taxon>Alveolata</taxon>
        <taxon>Dinophyceae</taxon>
        <taxon>Suessiales</taxon>
        <taxon>Symbiodiniaceae</taxon>
        <taxon>Effrenium</taxon>
    </lineage>
</organism>
<gene>
    <name evidence="1" type="ORF">EVOR1521_LOCUS15346</name>
</gene>